<protein>
    <recommendedName>
        <fullName evidence="3">Profilin</fullName>
    </recommendedName>
</protein>
<comment type="caution">
    <text evidence="1">The sequence shown here is derived from an EMBL/GenBank/DDBJ whole genome shotgun (WGS) entry which is preliminary data.</text>
</comment>
<evidence type="ECO:0008006" key="3">
    <source>
        <dbReference type="Google" id="ProtNLM"/>
    </source>
</evidence>
<proteinExistence type="predicted"/>
<evidence type="ECO:0000313" key="1">
    <source>
        <dbReference type="EMBL" id="KAF0729963.1"/>
    </source>
</evidence>
<gene>
    <name evidence="1" type="ORF">Ae201684_012601</name>
</gene>
<dbReference type="EMBL" id="VJMJ01000159">
    <property type="protein sequence ID" value="KAF0729963.1"/>
    <property type="molecule type" value="Genomic_DNA"/>
</dbReference>
<dbReference type="AlphaFoldDB" id="A0A6G0WR80"/>
<dbReference type="Proteomes" id="UP000481153">
    <property type="component" value="Unassembled WGS sequence"/>
</dbReference>
<reference evidence="1 2" key="1">
    <citation type="submission" date="2019-07" db="EMBL/GenBank/DDBJ databases">
        <title>Genomics analysis of Aphanomyces spp. identifies a new class of oomycete effector associated with host adaptation.</title>
        <authorList>
            <person name="Gaulin E."/>
        </authorList>
    </citation>
    <scope>NUCLEOTIDE SEQUENCE [LARGE SCALE GENOMIC DNA]</scope>
    <source>
        <strain evidence="1 2">ATCC 201684</strain>
    </source>
</reference>
<sequence>MNLQDTNDDATWAAFVQELQVHGAYGPVFSGILVFYSHGAVAFEEGWFRDHLTVEAKRGLFQALGDQHCQRIDLDNQAFYVVENEFGNVCAVGRHRKIGLISQRSLIGTVVVLFQWPYMLQTAMPTMAKFGHKMRTS</sequence>
<accession>A0A6G0WR80</accession>
<evidence type="ECO:0000313" key="2">
    <source>
        <dbReference type="Proteomes" id="UP000481153"/>
    </source>
</evidence>
<dbReference type="VEuPathDB" id="FungiDB:AeMF1_009842"/>
<keyword evidence="2" id="KW-1185">Reference proteome</keyword>
<name>A0A6G0WR80_9STRA</name>
<organism evidence="1 2">
    <name type="scientific">Aphanomyces euteiches</name>
    <dbReference type="NCBI Taxonomy" id="100861"/>
    <lineage>
        <taxon>Eukaryota</taxon>
        <taxon>Sar</taxon>
        <taxon>Stramenopiles</taxon>
        <taxon>Oomycota</taxon>
        <taxon>Saprolegniomycetes</taxon>
        <taxon>Saprolegniales</taxon>
        <taxon>Verrucalvaceae</taxon>
        <taxon>Aphanomyces</taxon>
    </lineage>
</organism>